<proteinExistence type="predicted"/>
<dbReference type="PANTHER" id="PTHR43727">
    <property type="entry name" value="DIAMINOPIMELATE DECARBOXYLASE"/>
    <property type="match status" value="1"/>
</dbReference>
<evidence type="ECO:0000313" key="5">
    <source>
        <dbReference type="Proteomes" id="UP001626537"/>
    </source>
</evidence>
<accession>A0ABZ0I4I4</accession>
<keyword evidence="2" id="KW-0663">Pyridoxal phosphate</keyword>
<sequence>MAPDYDNSSEARTTGSKPWIKPTIVPLRSGSLNKFGKAHDSSWTDAIDNVPVKDLLDQYDSPLFVFSEQRLRRNSQRLKQAFCARYPDVLLAWSYKTNYLGALCNVFHQEGAWAEVVSDFEYEKARGLGVPGERIFFNGPGKKPEALRRAVAEGARIHIDHLDELYALEKITKDLERSLDVTLRLNFDTGYTEPWSRFGFNVESGQAMDAAWRIASSEHMSLTGLHSHIGTFVLEPKAYAVQARIMCNFLDEVESRTDCNIDYLDLGGGFASMNSLQGIYLPADQVVPSVEQYAEAICDVLLELTHDREARGMKRPTLVLETGRALVDDAGYLLTKVIANKRLPDGRRAVIVDAGVGQLFTAFWYNHNVVSTRLLSGRPEETVIYGPLCMNIDVMRASIMLPPLNVGDTLLFTPVGAYNTTQWMQFIEYRPNVLLIHGDKSVSVIRRKENLATVTASELIPEHLVRACPQGDRIGGGDTISVSDAACEK</sequence>
<gene>
    <name evidence="4" type="ORF">R0135_04540</name>
</gene>
<dbReference type="PANTHER" id="PTHR43727:SF2">
    <property type="entry name" value="GROUP IV DECARBOXYLASE"/>
    <property type="match status" value="1"/>
</dbReference>
<feature type="domain" description="Orn/DAP/Arg decarboxylase 2 N-terminal" evidence="3">
    <location>
        <begin position="73"/>
        <end position="327"/>
    </location>
</feature>
<reference evidence="4 5" key="1">
    <citation type="submission" date="2023-10" db="EMBL/GenBank/DDBJ databases">
        <title>Two novel species belonging to the OM43/NOR5 clade.</title>
        <authorList>
            <person name="Park M."/>
        </authorList>
    </citation>
    <scope>NUCLEOTIDE SEQUENCE [LARGE SCALE GENOMIC DNA]</scope>
    <source>
        <strain evidence="4 5">IMCC43200</strain>
    </source>
</reference>
<dbReference type="EC" id="5.1.1.1" evidence="4"/>
<evidence type="ECO:0000259" key="3">
    <source>
        <dbReference type="Pfam" id="PF02784"/>
    </source>
</evidence>
<keyword evidence="4" id="KW-0413">Isomerase</keyword>
<dbReference type="Gene3D" id="2.40.37.10">
    <property type="entry name" value="Lyase, Ornithine Decarboxylase, Chain A, domain 1"/>
    <property type="match status" value="1"/>
</dbReference>
<dbReference type="SUPFAM" id="SSF50621">
    <property type="entry name" value="Alanine racemase C-terminal domain-like"/>
    <property type="match status" value="1"/>
</dbReference>
<name>A0ABZ0I4I4_9GAMM</name>
<dbReference type="SUPFAM" id="SSF51419">
    <property type="entry name" value="PLP-binding barrel"/>
    <property type="match status" value="1"/>
</dbReference>
<dbReference type="GO" id="GO:0008784">
    <property type="term" value="F:alanine racemase activity"/>
    <property type="evidence" value="ECO:0007669"/>
    <property type="project" value="UniProtKB-EC"/>
</dbReference>
<dbReference type="EMBL" id="CP136864">
    <property type="protein sequence ID" value="WOJ94434.1"/>
    <property type="molecule type" value="Genomic_DNA"/>
</dbReference>
<dbReference type="InterPro" id="IPR029066">
    <property type="entry name" value="PLP-binding_barrel"/>
</dbReference>
<dbReference type="CDD" id="cd06841">
    <property type="entry name" value="PLPDE_III_MccE_like"/>
    <property type="match status" value="1"/>
</dbReference>
<dbReference type="Gene3D" id="3.20.20.10">
    <property type="entry name" value="Alanine racemase"/>
    <property type="match status" value="1"/>
</dbReference>
<dbReference type="InterPro" id="IPR022644">
    <property type="entry name" value="De-COase2_N"/>
</dbReference>
<dbReference type="RefSeq" id="WP_407349070.1">
    <property type="nucleotide sequence ID" value="NZ_CP136864.1"/>
</dbReference>
<evidence type="ECO:0000256" key="1">
    <source>
        <dbReference type="ARBA" id="ARBA00001933"/>
    </source>
</evidence>
<dbReference type="Proteomes" id="UP001626537">
    <property type="component" value="Chromosome"/>
</dbReference>
<protein>
    <submittedName>
        <fullName evidence="4">Alanine racemase</fullName>
        <ecNumber evidence="4">5.1.1.1</ecNumber>
    </submittedName>
</protein>
<evidence type="ECO:0000313" key="4">
    <source>
        <dbReference type="EMBL" id="WOJ94434.1"/>
    </source>
</evidence>
<dbReference type="InterPro" id="IPR009006">
    <property type="entry name" value="Ala_racemase/Decarboxylase_C"/>
</dbReference>
<organism evidence="4 5">
    <name type="scientific">Congregibacter variabilis</name>
    <dbReference type="NCBI Taxonomy" id="3081200"/>
    <lineage>
        <taxon>Bacteria</taxon>
        <taxon>Pseudomonadati</taxon>
        <taxon>Pseudomonadota</taxon>
        <taxon>Gammaproteobacteria</taxon>
        <taxon>Cellvibrionales</taxon>
        <taxon>Halieaceae</taxon>
        <taxon>Congregibacter</taxon>
    </lineage>
</organism>
<comment type="cofactor">
    <cofactor evidence="1">
        <name>pyridoxal 5'-phosphate</name>
        <dbReference type="ChEBI" id="CHEBI:597326"/>
    </cofactor>
</comment>
<evidence type="ECO:0000256" key="2">
    <source>
        <dbReference type="ARBA" id="ARBA00022898"/>
    </source>
</evidence>
<dbReference type="Pfam" id="PF02784">
    <property type="entry name" value="Orn_Arg_deC_N"/>
    <property type="match status" value="1"/>
</dbReference>
<keyword evidence="5" id="KW-1185">Reference proteome</keyword>